<accession>A0A4D7QKA8</accession>
<dbReference type="AlphaFoldDB" id="A0A4D7QKA8"/>
<dbReference type="KEGG" id="paqt:E8L99_02625"/>
<evidence type="ECO:0000256" key="1">
    <source>
        <dbReference type="SAM" id="Phobius"/>
    </source>
</evidence>
<evidence type="ECO:0000313" key="4">
    <source>
        <dbReference type="Proteomes" id="UP000298588"/>
    </source>
</evidence>
<dbReference type="EMBL" id="CP039865">
    <property type="protein sequence ID" value="QCK84752.1"/>
    <property type="molecule type" value="Genomic_DNA"/>
</dbReference>
<dbReference type="Proteomes" id="UP000298588">
    <property type="component" value="Chromosome"/>
</dbReference>
<keyword evidence="1" id="KW-1133">Transmembrane helix</keyword>
<evidence type="ECO:0000259" key="2">
    <source>
        <dbReference type="Pfam" id="PF11127"/>
    </source>
</evidence>
<protein>
    <submittedName>
        <fullName evidence="3">DUF2892 domain-containing protein</fullName>
    </submittedName>
</protein>
<dbReference type="InterPro" id="IPR021309">
    <property type="entry name" value="YgaP-like_TM"/>
</dbReference>
<feature type="transmembrane region" description="Helical" evidence="1">
    <location>
        <begin position="38"/>
        <end position="58"/>
    </location>
</feature>
<keyword evidence="4" id="KW-1185">Reference proteome</keyword>
<keyword evidence="1" id="KW-0472">Membrane</keyword>
<dbReference type="RefSeq" id="WP_137098086.1">
    <property type="nucleotide sequence ID" value="NZ_CP039865.1"/>
</dbReference>
<proteinExistence type="predicted"/>
<gene>
    <name evidence="3" type="ORF">E8L99_02625</name>
</gene>
<sequence length="72" mass="7510">MANVGSTDRIIRIVVGIILIAVALVPALAALLAGLGKWIWVLPVVGAVMIATAFMRFCPAYTLLGINTCGTK</sequence>
<evidence type="ECO:0000313" key="3">
    <source>
        <dbReference type="EMBL" id="QCK84752.1"/>
    </source>
</evidence>
<name>A0A4D7QKA8_9HYPH</name>
<organism evidence="3 4">
    <name type="scientific">Phreatobacter aquaticus</name>
    <dbReference type="NCBI Taxonomy" id="2570229"/>
    <lineage>
        <taxon>Bacteria</taxon>
        <taxon>Pseudomonadati</taxon>
        <taxon>Pseudomonadota</taxon>
        <taxon>Alphaproteobacteria</taxon>
        <taxon>Hyphomicrobiales</taxon>
        <taxon>Phreatobacteraceae</taxon>
        <taxon>Phreatobacter</taxon>
    </lineage>
</organism>
<keyword evidence="1" id="KW-0812">Transmembrane</keyword>
<feature type="transmembrane region" description="Helical" evidence="1">
    <location>
        <begin position="12"/>
        <end position="32"/>
    </location>
</feature>
<reference evidence="3 4" key="1">
    <citation type="submission" date="2019-04" db="EMBL/GenBank/DDBJ databases">
        <title>Phreatobacter aquaticus sp. nov.</title>
        <authorList>
            <person name="Choi A."/>
            <person name="Baek K."/>
        </authorList>
    </citation>
    <scope>NUCLEOTIDE SEQUENCE [LARGE SCALE GENOMIC DNA]</scope>
    <source>
        <strain evidence="3 4">NMCR1094</strain>
    </source>
</reference>
<dbReference type="OrthoDB" id="9804804at2"/>
<feature type="domain" description="Inner membrane protein YgaP-like transmembrane" evidence="2">
    <location>
        <begin position="1"/>
        <end position="72"/>
    </location>
</feature>
<dbReference type="Pfam" id="PF11127">
    <property type="entry name" value="YgaP-like_TM"/>
    <property type="match status" value="1"/>
</dbReference>